<feature type="active site" description="For RuvC-like nuclease domain" evidence="13">
    <location>
        <position position="11"/>
    </location>
</feature>
<keyword evidence="9 13" id="KW-0051">Antiviral defense</keyword>
<feature type="binding site" evidence="13">
    <location>
        <position position="764"/>
    </location>
    <ligand>
        <name>Mg(2+)</name>
        <dbReference type="ChEBI" id="CHEBI:18420"/>
        <label>2</label>
    </ligand>
</feature>
<comment type="subunit">
    <text evidence="12 13">Monomer. Binds crRNA and tracrRNA.</text>
</comment>
<dbReference type="InterPro" id="IPR032239">
    <property type="entry name" value="Cas9-BH"/>
</dbReference>
<evidence type="ECO:0000256" key="10">
    <source>
        <dbReference type="ARBA" id="ARBA00023125"/>
    </source>
</evidence>
<dbReference type="GO" id="GO:0016787">
    <property type="term" value="F:hydrolase activity"/>
    <property type="evidence" value="ECO:0007669"/>
    <property type="project" value="UniProtKB-KW"/>
</dbReference>
<gene>
    <name evidence="13 16" type="primary">cas9</name>
    <name evidence="16" type="ORF">D8801_07660</name>
</gene>
<dbReference type="NCBIfam" id="TIGR01865">
    <property type="entry name" value="cas_Csn1"/>
    <property type="match status" value="1"/>
</dbReference>
<dbReference type="Pfam" id="PF22702">
    <property type="entry name" value="Cas9_RuvC"/>
    <property type="match status" value="1"/>
</dbReference>
<comment type="function">
    <text evidence="13">CRISPR (clustered regularly interspaced short palindromic repeat) is an adaptive immune system that provides protection against mobile genetic elements (viruses, transposable elements and conjugative plasmids). CRISPR clusters contain spacers, sequences complementary to antecedent mobile elements, and target invading nucleic acids. CRISPR clusters are transcribed and processed into CRISPR RNA (crRNA). In type II CRISPR systems correct processing of pre-crRNA requires a trans-encoded small RNA (tracrRNA), endogenous ribonuclease 3 (rnc) and this protein. The tracrRNA serves as a guide for ribonuclease 3-aided processing of pre-crRNA. Subsequently Cas9/crRNA/tracrRNA endonucleolytically cleaves linear or circular dsDNA target complementary to the spacer; Cas9 is inactive in the absence of the 2 guide RNAs (gRNA). Cas9 recognizes the protospacer adjacent motif (PAM) in the CRISPR repeat sequences to help distinguish self versus nonself, as targets within the bacterial CRISPR locus do not have PAMs. PAM recognition is also required for catalytic activity.</text>
</comment>
<comment type="caution">
    <text evidence="16">The sequence shown here is derived from an EMBL/GenBank/DDBJ whole genome shotgun (WGS) entry which is preliminary data.</text>
</comment>
<evidence type="ECO:0000256" key="4">
    <source>
        <dbReference type="ARBA" id="ARBA00022723"/>
    </source>
</evidence>
<keyword evidence="11" id="KW-0464">Manganese</keyword>
<keyword evidence="5 13" id="KW-0255">Endonuclease</keyword>
<evidence type="ECO:0000256" key="14">
    <source>
        <dbReference type="SAM" id="MobiDB-lite"/>
    </source>
</evidence>
<organism evidence="16 17">
    <name type="scientific">Streptococcus oralis</name>
    <dbReference type="NCBI Taxonomy" id="1303"/>
    <lineage>
        <taxon>Bacteria</taxon>
        <taxon>Bacillati</taxon>
        <taxon>Bacillota</taxon>
        <taxon>Bacilli</taxon>
        <taxon>Lactobacillales</taxon>
        <taxon>Streptococcaceae</taxon>
        <taxon>Streptococcus</taxon>
    </lineage>
</organism>
<dbReference type="EMBL" id="RJPK01000006">
    <property type="protein sequence ID" value="RSJ68847.1"/>
    <property type="molecule type" value="Genomic_DNA"/>
</dbReference>
<dbReference type="Gene3D" id="3.30.420.10">
    <property type="entry name" value="Ribonuclease H-like superfamily/Ribonuclease H"/>
    <property type="match status" value="1"/>
</dbReference>
<comment type="domain">
    <text evidence="13">Has 2 endonuclease domains. The discontinuous RuvC-like domain cleaves the target DNA noncomplementary to crRNA while the HNH nuclease domain cleaves the target DNA complementary to crRNA.</text>
</comment>
<keyword evidence="8 13" id="KW-0694">RNA-binding</keyword>
<evidence type="ECO:0000313" key="16">
    <source>
        <dbReference type="EMBL" id="RSJ68847.1"/>
    </source>
</evidence>
<dbReference type="Pfam" id="PF16595">
    <property type="entry name" value="Cas9_PI"/>
    <property type="match status" value="1"/>
</dbReference>
<dbReference type="GO" id="GO:0051607">
    <property type="term" value="P:defense response to virus"/>
    <property type="evidence" value="ECO:0007669"/>
    <property type="project" value="UniProtKB-UniRule"/>
</dbReference>
<evidence type="ECO:0000259" key="15">
    <source>
        <dbReference type="PROSITE" id="PS51749"/>
    </source>
</evidence>
<dbReference type="InterPro" id="IPR055228">
    <property type="entry name" value="Cas9_RuvC"/>
</dbReference>
<protein>
    <recommendedName>
        <fullName evidence="13">CRISPR-associated endonuclease Cas9</fullName>
        <ecNumber evidence="13">3.1.-.-</ecNumber>
    </recommendedName>
</protein>
<dbReference type="GO" id="GO:0004519">
    <property type="term" value="F:endonuclease activity"/>
    <property type="evidence" value="ECO:0007669"/>
    <property type="project" value="UniProtKB-UniRule"/>
</dbReference>
<evidence type="ECO:0000256" key="2">
    <source>
        <dbReference type="ARBA" id="ARBA00005244"/>
    </source>
</evidence>
<dbReference type="InterPro" id="IPR003615">
    <property type="entry name" value="HNH_nuc"/>
</dbReference>
<evidence type="ECO:0000256" key="1">
    <source>
        <dbReference type="ARBA" id="ARBA00001946"/>
    </source>
</evidence>
<feature type="binding site" evidence="13">
    <location>
        <position position="764"/>
    </location>
    <ligand>
        <name>Mg(2+)</name>
        <dbReference type="ChEBI" id="CHEBI:18420"/>
        <label>1</label>
    </ligand>
</feature>
<evidence type="ECO:0000256" key="11">
    <source>
        <dbReference type="ARBA" id="ARBA00023211"/>
    </source>
</evidence>
<evidence type="ECO:0000256" key="9">
    <source>
        <dbReference type="ARBA" id="ARBA00023118"/>
    </source>
</evidence>
<keyword evidence="4 13" id="KW-0479">Metal-binding</keyword>
<proteinExistence type="inferred from homology"/>
<feature type="active site" description="Proton acceptor for HNH nuclease domain" evidence="13">
    <location>
        <position position="842"/>
    </location>
</feature>
<dbReference type="GO" id="GO:0043571">
    <property type="term" value="P:maintenance of CRISPR repeat elements"/>
    <property type="evidence" value="ECO:0007669"/>
    <property type="project" value="UniProtKB-UniRule"/>
</dbReference>
<feature type="binding site" evidence="13">
    <location>
        <position position="11"/>
    </location>
    <ligand>
        <name>Mg(2+)</name>
        <dbReference type="ChEBI" id="CHEBI:18420"/>
        <label>1</label>
    </ligand>
</feature>
<dbReference type="InterPro" id="IPR028629">
    <property type="entry name" value="Cas9"/>
</dbReference>
<evidence type="ECO:0000256" key="8">
    <source>
        <dbReference type="ARBA" id="ARBA00022884"/>
    </source>
</evidence>
<sequence length="1393" mass="161368">MTKKSYSIGLDVGTNSVGWAVITDDYKVPSKKMKVRGNTDKHFIKKNLIGALLFDEGTTAEDRRLKRTARRRYTRRKNRLRYLQEIFAEEMNKVDSSFFHRLDDSFLVPDDKRGSKYPIFATLAEEKEYHKKFPTIYHLRKQLAESNEKADLRLIYLALAHMIKYRGHFLIDDPKFKVQNNDIQGLFEKFVEEYDNVQETSLSKIKLNVTEILTAKIPKSEKQEQLLKNYPSEKKNTLFGNLIGLALGLTPNFKTNFSLENDAKLQISSESYEEDLGNLLALIGENFIELFSAVKNLSDGILLAGIVSDESPHAPLSAKMVIRFKEHEEDLVALKQFIKNNLPAEKCVEVFSDQSKDGYAGYIDGKTTQESFYKYIKNLLSKFEGADYFLEKIEREDFLRKQRTFDNGSIPHQIHLQEMNAILRRQGEHYPFLKENKEKIEKILTFRIPYYVGPLARGNRDFAWLTRNSDQAIRPWNFEEIVDKASSAEDFINKMTNYDLYLPEEKVLPKHSLLYETFAVYNELTKVKFIAEGLRDYQFLDSGQKKQIVDRCFKEKRKVTEKDLIHYLHNVDGYDGIELKGIEKQFNASLSTYHDLLKIIKDKEFMDDAKNEAILENIVHTLTIFEDREMIKQRLAQYNSLFDEKVIKALTRRQYTGWGKLSAKLINGICDKQTGKTILDYLIDDDYNNRNFMQLINDDRLSFKEIIQKAQVVGKTDDLKQVVQELPGSPAIKKGILQSIKIVDELVKVMGHAPESIVIEMARENQTTVRGKKNSQQRYKRIEDSLKILASGLDSNILKENPTDNNQLQNDRLFLYYLQNGKDMYTGEALDINQLSSYDIDHIIPQAFIKDDSLDNRVLTSSKDNRGKSDNVPSLEVVQKRKAFWQQLLDSKLISERKFKNLTKAERERGGLNELDKVGFIKRQLVETRQITKHVAQILDARYNTEVNEKDKKNRTVKIITLKSNLVSNFRKEFRLYKVREINDYHHAHDAYLNAVVAKAILKKYPKLEPEFVYGDYQKYDLKRYISKSKDPKEVEKATEKYFFYSNLLNFFKEEVHYADGTIVKRENIEYSKDTGEIAWNKEKDFATIKKVLSLPQVNIVKKTEIQTHGLDRGKPKGLFNSNPSPKPSEGSKENLVPIKQGLDPRKYGGYAGISNSYAILVKAIIEKGAKKQQKTILEFQGISILDKINFENNKENYLLEKGYIKILSTITLPKYSLFEFPDGTRRRLASILSTNNKRGEIHKGNELVISEKYTTLLYHAKNINKALEPEHLEYVEKHRDEFAKLLDYVLDFNEKYVGALKNGERIRQAFTDWETVDIKELCFSFIGPENSKNAGLFELTSQGSASDFEFLGVKIPRYRDYTPSSLLNATLIHQSITGLYETRIDLSKLGED</sequence>
<dbReference type="CDD" id="cd09643">
    <property type="entry name" value="Csn1"/>
    <property type="match status" value="1"/>
</dbReference>
<dbReference type="PROSITE" id="PS51749">
    <property type="entry name" value="HNH_CAS9"/>
    <property type="match status" value="1"/>
</dbReference>
<reference evidence="16 17" key="1">
    <citation type="submission" date="2018-11" db="EMBL/GenBank/DDBJ databases">
        <title>Species Designations Belie Phenotypic and Genotypic Heterogeneity in Oral Streptococci.</title>
        <authorList>
            <person name="Velsko I."/>
        </authorList>
    </citation>
    <scope>NUCLEOTIDE SEQUENCE [LARGE SCALE GENOMIC DNA]</scope>
    <source>
        <strain evidence="16 17">BCC10</strain>
    </source>
</reference>
<dbReference type="Pfam" id="PF13395">
    <property type="entry name" value="HNH_4"/>
    <property type="match status" value="1"/>
</dbReference>
<feature type="binding site" evidence="13">
    <location>
        <position position="987"/>
    </location>
    <ligand>
        <name>Mg(2+)</name>
        <dbReference type="ChEBI" id="CHEBI:18420"/>
        <label>2</label>
    </ligand>
</feature>
<dbReference type="GO" id="GO:0003723">
    <property type="term" value="F:RNA binding"/>
    <property type="evidence" value="ECO:0007669"/>
    <property type="project" value="UniProtKB-UniRule"/>
</dbReference>
<keyword evidence="6 13" id="KW-0378">Hydrolase</keyword>
<dbReference type="InterPro" id="IPR036397">
    <property type="entry name" value="RNaseH_sf"/>
</dbReference>
<comment type="cofactor">
    <cofactor evidence="1 13">
        <name>Mg(2+)</name>
        <dbReference type="ChEBI" id="CHEBI:18420"/>
    </cofactor>
</comment>
<keyword evidence="7 13" id="KW-0460">Magnesium</keyword>
<dbReference type="InterPro" id="IPR032237">
    <property type="entry name" value="Cas9_PI"/>
</dbReference>
<name>A0A428G1J3_STROR</name>
<evidence type="ECO:0000313" key="17">
    <source>
        <dbReference type="Proteomes" id="UP000281558"/>
    </source>
</evidence>
<evidence type="ECO:0000256" key="5">
    <source>
        <dbReference type="ARBA" id="ARBA00022759"/>
    </source>
</evidence>
<dbReference type="EC" id="3.1.-.-" evidence="13"/>
<dbReference type="InterPro" id="IPR032240">
    <property type="entry name" value="Cas9_REC"/>
</dbReference>
<feature type="domain" description="HNH Cas9-type" evidence="15">
    <location>
        <begin position="768"/>
        <end position="925"/>
    </location>
</feature>
<dbReference type="Pfam" id="PF16593">
    <property type="entry name" value="Cas9-BH"/>
    <property type="match status" value="1"/>
</dbReference>
<accession>A0A428G1J3</accession>
<feature type="region of interest" description="Disordered" evidence="14">
    <location>
        <begin position="1110"/>
        <end position="1137"/>
    </location>
</feature>
<keyword evidence="10 13" id="KW-0238">DNA-binding</keyword>
<evidence type="ECO:0000256" key="3">
    <source>
        <dbReference type="ARBA" id="ARBA00022722"/>
    </source>
</evidence>
<dbReference type="GO" id="GO:0003677">
    <property type="term" value="F:DNA binding"/>
    <property type="evidence" value="ECO:0007669"/>
    <property type="project" value="UniProtKB-UniRule"/>
</dbReference>
<dbReference type="HAMAP" id="MF_01480">
    <property type="entry name" value="Cas9"/>
    <property type="match status" value="1"/>
</dbReference>
<dbReference type="GO" id="GO:0046872">
    <property type="term" value="F:metal ion binding"/>
    <property type="evidence" value="ECO:0007669"/>
    <property type="project" value="UniProtKB-UniRule"/>
</dbReference>
<dbReference type="Proteomes" id="UP000281558">
    <property type="component" value="Unassembled WGS sequence"/>
</dbReference>
<evidence type="ECO:0000256" key="12">
    <source>
        <dbReference type="ARBA" id="ARBA00046380"/>
    </source>
</evidence>
<dbReference type="InterPro" id="IPR033114">
    <property type="entry name" value="HNH_CAS9"/>
</dbReference>
<evidence type="ECO:0000256" key="7">
    <source>
        <dbReference type="ARBA" id="ARBA00022842"/>
    </source>
</evidence>
<evidence type="ECO:0000256" key="13">
    <source>
        <dbReference type="HAMAP-Rule" id="MF_01480"/>
    </source>
</evidence>
<evidence type="ECO:0000256" key="6">
    <source>
        <dbReference type="ARBA" id="ARBA00022801"/>
    </source>
</evidence>
<dbReference type="Pfam" id="PF16592">
    <property type="entry name" value="Cas9_REC"/>
    <property type="match status" value="1"/>
</dbReference>
<feature type="binding site" evidence="13">
    <location>
        <position position="11"/>
    </location>
    <ligand>
        <name>Mg(2+)</name>
        <dbReference type="ChEBI" id="CHEBI:18420"/>
        <label>2</label>
    </ligand>
</feature>
<feature type="binding site" evidence="13">
    <location>
        <position position="760"/>
    </location>
    <ligand>
        <name>Mg(2+)</name>
        <dbReference type="ChEBI" id="CHEBI:18420"/>
        <label>1</label>
    </ligand>
</feature>
<dbReference type="RefSeq" id="WP_125849034.1">
    <property type="nucleotide sequence ID" value="NZ_RJPK01000006.1"/>
</dbReference>
<keyword evidence="3 13" id="KW-0540">Nuclease</keyword>
<comment type="similarity">
    <text evidence="2">Belongs to the CRISPR-associated protein Cas9 family. Subtype II-A subfamily.</text>
</comment>
<comment type="similarity">
    <text evidence="13">Belongs to the CRISPR-associated Cas9 family.</text>
</comment>